<dbReference type="OrthoDB" id="1493032at2"/>
<protein>
    <submittedName>
        <fullName evidence="2">Uncharacterized protein</fullName>
    </submittedName>
</protein>
<dbReference type="Proteomes" id="UP000223749">
    <property type="component" value="Chromosome"/>
</dbReference>
<gene>
    <name evidence="2" type="ORF">CPT03_15080</name>
</gene>
<evidence type="ECO:0000256" key="1">
    <source>
        <dbReference type="SAM" id="Phobius"/>
    </source>
</evidence>
<dbReference type="KEGG" id="pgs:CPT03_15080"/>
<accession>A0A2D1U7X1</accession>
<evidence type="ECO:0000313" key="3">
    <source>
        <dbReference type="Proteomes" id="UP000223749"/>
    </source>
</evidence>
<dbReference type="EMBL" id="CP024091">
    <property type="protein sequence ID" value="ATP57691.1"/>
    <property type="molecule type" value="Genomic_DNA"/>
</dbReference>
<keyword evidence="1" id="KW-0812">Transmembrane</keyword>
<dbReference type="AlphaFoldDB" id="A0A2D1U7X1"/>
<evidence type="ECO:0000313" key="2">
    <source>
        <dbReference type="EMBL" id="ATP57691.1"/>
    </source>
</evidence>
<keyword evidence="3" id="KW-1185">Reference proteome</keyword>
<dbReference type="RefSeq" id="WP_099439605.1">
    <property type="nucleotide sequence ID" value="NZ_CP024091.1"/>
</dbReference>
<feature type="transmembrane region" description="Helical" evidence="1">
    <location>
        <begin position="6"/>
        <end position="29"/>
    </location>
</feature>
<organism evidence="2 3">
    <name type="scientific">Pedobacter ginsengisoli</name>
    <dbReference type="NCBI Taxonomy" id="363852"/>
    <lineage>
        <taxon>Bacteria</taxon>
        <taxon>Pseudomonadati</taxon>
        <taxon>Bacteroidota</taxon>
        <taxon>Sphingobacteriia</taxon>
        <taxon>Sphingobacteriales</taxon>
        <taxon>Sphingobacteriaceae</taxon>
        <taxon>Pedobacter</taxon>
    </lineage>
</organism>
<dbReference type="Pfam" id="PF25589">
    <property type="entry name" value="DUF7935"/>
    <property type="match status" value="1"/>
</dbReference>
<name>A0A2D1U7X1_9SPHI</name>
<sequence length="181" mass="20426">MNIQNFLTEVAILATGGIITVVAGYYLFINDLRKYLVSKSVETKPSDPKRNEQLQILPLRLQAYERLVVFVDRISPSNLLIRVHQPGISVVDLQSVLLNEIKSEYQHNIAQQLYVSASTWEVVRKLKDDTLAMISNAARGLPTEAEGVDLSRKILQHMAGIADNPYDLTLDLIKKDIHLLF</sequence>
<dbReference type="InterPro" id="IPR057695">
    <property type="entry name" value="DUF7935"/>
</dbReference>
<reference evidence="2 3" key="1">
    <citation type="submission" date="2017-10" db="EMBL/GenBank/DDBJ databases">
        <title>Whole genome of Pedobacter ginsengisoli T01R-27 isolated from tomato rhizosphere.</title>
        <authorList>
            <person name="Weon H.-Y."/>
            <person name="Lee S.A."/>
            <person name="Sang M.K."/>
            <person name="Song J."/>
        </authorList>
    </citation>
    <scope>NUCLEOTIDE SEQUENCE [LARGE SCALE GENOMIC DNA]</scope>
    <source>
        <strain evidence="2 3">T01R-27</strain>
    </source>
</reference>
<keyword evidence="1" id="KW-0472">Membrane</keyword>
<proteinExistence type="predicted"/>
<keyword evidence="1" id="KW-1133">Transmembrane helix</keyword>